<evidence type="ECO:0000313" key="3">
    <source>
        <dbReference type="Proteomes" id="UP000078550"/>
    </source>
</evidence>
<dbReference type="EMBL" id="FLRE01000164">
    <property type="protein sequence ID" value="SBT42399.1"/>
    <property type="molecule type" value="Genomic_DNA"/>
</dbReference>
<proteinExistence type="predicted"/>
<reference evidence="3 4" key="1">
    <citation type="submission" date="2016-05" db="EMBL/GenBank/DDBJ databases">
        <authorList>
            <person name="Naeem Raeece"/>
        </authorList>
    </citation>
    <scope>NUCLEOTIDE SEQUENCE [LARGE SCALE GENOMIC DNA]</scope>
</reference>
<evidence type="ECO:0000313" key="1">
    <source>
        <dbReference type="EMBL" id="SBT42051.1"/>
    </source>
</evidence>
<accession>A0A1A8ZEV0</accession>
<keyword evidence="4" id="KW-1185">Reference proteome</keyword>
<evidence type="ECO:0000313" key="2">
    <source>
        <dbReference type="EMBL" id="SBT42399.1"/>
    </source>
</evidence>
<evidence type="ECO:0000313" key="4">
    <source>
        <dbReference type="Proteomes" id="UP000078555"/>
    </source>
</evidence>
<dbReference type="Proteomes" id="UP000078550">
    <property type="component" value="Unassembled WGS sequence"/>
</dbReference>
<dbReference type="EMBL" id="FLRD01000121">
    <property type="protein sequence ID" value="SBT42051.1"/>
    <property type="molecule type" value="Genomic_DNA"/>
</dbReference>
<organism evidence="2 3">
    <name type="scientific">Plasmodium ovale wallikeri</name>
    <dbReference type="NCBI Taxonomy" id="864142"/>
    <lineage>
        <taxon>Eukaryota</taxon>
        <taxon>Sar</taxon>
        <taxon>Alveolata</taxon>
        <taxon>Apicomplexa</taxon>
        <taxon>Aconoidasida</taxon>
        <taxon>Haemosporida</taxon>
        <taxon>Plasmodiidae</taxon>
        <taxon>Plasmodium</taxon>
        <taxon>Plasmodium (Plasmodium)</taxon>
    </lineage>
</organism>
<protein>
    <submittedName>
        <fullName evidence="2">Uncharacterized protein</fullName>
    </submittedName>
</protein>
<gene>
    <name evidence="1" type="ORF">POVWA1_045180</name>
    <name evidence="2" type="ORF">POVWA2_043740</name>
</gene>
<reference evidence="2" key="2">
    <citation type="submission" date="2016-05" db="EMBL/GenBank/DDBJ databases">
        <authorList>
            <person name="Lavstsen T."/>
            <person name="Jespersen J.S."/>
        </authorList>
    </citation>
    <scope>NUCLEOTIDE SEQUENCE [LARGE SCALE GENOMIC DNA]</scope>
</reference>
<name>A0A1A8ZEV0_PLAOA</name>
<sequence length="101" mass="11130">MEFIAVASSPCTSAQRTEEKLLRLNRCVCVCLTKGNCGGGCCGALYASVHTGVRFCMRALHILPWYAYAYVCVLLKEVGIYVIGKLHPFPYCVTPFFTPSN</sequence>
<dbReference type="AlphaFoldDB" id="A0A1A8ZEV0"/>
<dbReference type="Proteomes" id="UP000078555">
    <property type="component" value="Unassembled WGS sequence"/>
</dbReference>